<dbReference type="KEGG" id="pmx:PERMA_0205"/>
<dbReference type="AlphaFoldDB" id="C0QTI7"/>
<dbReference type="EMBL" id="CP001230">
    <property type="protein sequence ID" value="ACO04673.1"/>
    <property type="molecule type" value="Genomic_DNA"/>
</dbReference>
<evidence type="ECO:0000313" key="3">
    <source>
        <dbReference type="Proteomes" id="UP000001366"/>
    </source>
</evidence>
<keyword evidence="1" id="KW-0812">Transmembrane</keyword>
<proteinExistence type="predicted"/>
<feature type="transmembrane region" description="Helical" evidence="1">
    <location>
        <begin position="25"/>
        <end position="44"/>
    </location>
</feature>
<organism evidence="2 3">
    <name type="scientific">Persephonella marina (strain DSM 14350 / EX-H1)</name>
    <dbReference type="NCBI Taxonomy" id="123214"/>
    <lineage>
        <taxon>Bacteria</taxon>
        <taxon>Pseudomonadati</taxon>
        <taxon>Aquificota</taxon>
        <taxon>Aquificia</taxon>
        <taxon>Aquificales</taxon>
        <taxon>Hydrogenothermaceae</taxon>
        <taxon>Persephonella</taxon>
    </lineage>
</organism>
<keyword evidence="1" id="KW-0472">Membrane</keyword>
<dbReference type="PaxDb" id="123214-PERMA_0205"/>
<keyword evidence="1" id="KW-1133">Transmembrane helix</keyword>
<protein>
    <submittedName>
        <fullName evidence="2">Uncharacterized protein</fullName>
    </submittedName>
</protein>
<sequence length="49" mass="5911">MINILPIIFTAYVIHRKFSLKDKKFFYLIYNVLILLTLIFHTTVVNRLL</sequence>
<dbReference type="HOGENOM" id="CLU_3138916_0_0_0"/>
<keyword evidence="3" id="KW-1185">Reference proteome</keyword>
<dbReference type="Proteomes" id="UP000001366">
    <property type="component" value="Chromosome"/>
</dbReference>
<reference evidence="2 3" key="1">
    <citation type="journal article" date="2009" name="J. Bacteriol.">
        <title>Complete and draft genome sequences of six members of the Aquificales.</title>
        <authorList>
            <person name="Reysenbach A.L."/>
            <person name="Hamamura N."/>
            <person name="Podar M."/>
            <person name="Griffiths E."/>
            <person name="Ferreira S."/>
            <person name="Hochstein R."/>
            <person name="Heidelberg J."/>
            <person name="Johnson J."/>
            <person name="Mead D."/>
            <person name="Pohorille A."/>
            <person name="Sarmiento M."/>
            <person name="Schweighofer K."/>
            <person name="Seshadri R."/>
            <person name="Voytek M.A."/>
        </authorList>
    </citation>
    <scope>NUCLEOTIDE SEQUENCE [LARGE SCALE GENOMIC DNA]</scope>
    <source>
        <strain evidence="3">DSM 14350 / EX-H1</strain>
    </source>
</reference>
<name>C0QTI7_PERMH</name>
<gene>
    <name evidence="2" type="ordered locus">PERMA_0205</name>
</gene>
<evidence type="ECO:0000256" key="1">
    <source>
        <dbReference type="SAM" id="Phobius"/>
    </source>
</evidence>
<accession>C0QTI7</accession>
<evidence type="ECO:0000313" key="2">
    <source>
        <dbReference type="EMBL" id="ACO04673.1"/>
    </source>
</evidence>